<gene>
    <name evidence="4" type="primary">LOC100372435</name>
</gene>
<dbReference type="GeneID" id="100372435"/>
<dbReference type="InterPro" id="IPR005302">
    <property type="entry name" value="MoCF_Sase_C"/>
</dbReference>
<reference evidence="4" key="1">
    <citation type="submission" date="2025-08" db="UniProtKB">
        <authorList>
            <consortium name="RefSeq"/>
        </authorList>
    </citation>
    <scope>IDENTIFICATION</scope>
    <source>
        <tissue evidence="4">Testes</tissue>
    </source>
</reference>
<protein>
    <submittedName>
        <fullName evidence="4">MOSC domain-containing protein 1, mitochondrial-like</fullName>
    </submittedName>
</protein>
<dbReference type="SUPFAM" id="SSF50800">
    <property type="entry name" value="PK beta-barrel domain-like"/>
    <property type="match status" value="1"/>
</dbReference>
<dbReference type="RefSeq" id="XP_002739129.1">
    <property type="nucleotide sequence ID" value="XM_002739083.2"/>
</dbReference>
<evidence type="ECO:0000313" key="3">
    <source>
        <dbReference type="Proteomes" id="UP000694865"/>
    </source>
</evidence>
<keyword evidence="1" id="KW-0472">Membrane</keyword>
<proteinExistence type="predicted"/>
<evidence type="ECO:0000256" key="1">
    <source>
        <dbReference type="SAM" id="Phobius"/>
    </source>
</evidence>
<dbReference type="SUPFAM" id="SSF141673">
    <property type="entry name" value="MOSC N-terminal domain-like"/>
    <property type="match status" value="1"/>
</dbReference>
<dbReference type="PROSITE" id="PS51340">
    <property type="entry name" value="MOSC"/>
    <property type="match status" value="1"/>
</dbReference>
<dbReference type="InterPro" id="IPR005303">
    <property type="entry name" value="MOCOS_middle"/>
</dbReference>
<dbReference type="Pfam" id="PF03476">
    <property type="entry name" value="MOSC_N"/>
    <property type="match status" value="1"/>
</dbReference>
<name>A0ABM0GWW3_SACKO</name>
<evidence type="ECO:0000259" key="2">
    <source>
        <dbReference type="PROSITE" id="PS51340"/>
    </source>
</evidence>
<keyword evidence="3" id="KW-1185">Reference proteome</keyword>
<accession>A0ABM0GWW3</accession>
<feature type="transmembrane region" description="Helical" evidence="1">
    <location>
        <begin position="6"/>
        <end position="28"/>
    </location>
</feature>
<organism evidence="3 4">
    <name type="scientific">Saccoglossus kowalevskii</name>
    <name type="common">Acorn worm</name>
    <dbReference type="NCBI Taxonomy" id="10224"/>
    <lineage>
        <taxon>Eukaryota</taxon>
        <taxon>Metazoa</taxon>
        <taxon>Hemichordata</taxon>
        <taxon>Enteropneusta</taxon>
        <taxon>Harrimaniidae</taxon>
        <taxon>Saccoglossus</taxon>
    </lineage>
</organism>
<keyword evidence="1" id="KW-1133">Transmembrane helix</keyword>
<keyword evidence="1" id="KW-0812">Transmembrane</keyword>
<dbReference type="Proteomes" id="UP000694865">
    <property type="component" value="Unplaced"/>
</dbReference>
<dbReference type="InterPro" id="IPR011037">
    <property type="entry name" value="Pyrv_Knase-like_insert_dom_sf"/>
</dbReference>
<feature type="domain" description="MOSC" evidence="2">
    <location>
        <begin position="181"/>
        <end position="331"/>
    </location>
</feature>
<evidence type="ECO:0000313" key="4">
    <source>
        <dbReference type="RefSeq" id="XP_002739129.1"/>
    </source>
</evidence>
<dbReference type="PANTHER" id="PTHR14237:SF19">
    <property type="entry name" value="MITOCHONDRIAL AMIDOXIME REDUCING COMPONENT 1"/>
    <property type="match status" value="1"/>
</dbReference>
<dbReference type="Pfam" id="PF03473">
    <property type="entry name" value="MOSC"/>
    <property type="match status" value="1"/>
</dbReference>
<dbReference type="PANTHER" id="PTHR14237">
    <property type="entry name" value="MOLYBDOPTERIN COFACTOR SULFURASE MOSC"/>
    <property type="match status" value="1"/>
</dbReference>
<sequence length="333" mass="37637">MADKAYTKTLIIGGAAVLGIATLGTLVYRSRKKKPVFKPVGTLDDLYIHPVKSCRGIRLDSGYCTLKGLRHQVFTDRHWMIVDGENRLLTISSQPTMALITPSLSEDNKYFELNAPNMTTLRVPIQTTELTEDEQRVVDTSVLGQHIQGKYCGKEAEEWLGQYLKVPGCKLLHCDDTIKLRDMHGAKRMKGFDTVTGDEVAYHDDTVYMLMNQASLLDLNNKLDEPVTMRNFRPNFVVSGCEPFAEDKWKYIKIGDVILRYIKFDERCRMTTVNPETGVMSEKNEPLNTLKTYRKCKEEDKPLYRNAPLLGVHLGIDAAGTVKCGDVVYAAFE</sequence>